<accession>C9ZM92</accession>
<dbReference type="Proteomes" id="UP000002316">
    <property type="component" value="Chromosome 4"/>
</dbReference>
<reference evidence="3" key="1">
    <citation type="journal article" date="2010" name="PLoS Negl. Trop. Dis.">
        <title>The genome sequence of Trypanosoma brucei gambiense, causative agent of chronic human african trypanosomiasis.</title>
        <authorList>
            <person name="Jackson A.P."/>
            <person name="Sanders M."/>
            <person name="Berry A."/>
            <person name="McQuillan J."/>
            <person name="Aslett M.A."/>
            <person name="Quail M.A."/>
            <person name="Chukualim B."/>
            <person name="Capewell P."/>
            <person name="MacLeod A."/>
            <person name="Melville S.E."/>
            <person name="Gibson W."/>
            <person name="Barry J.D."/>
            <person name="Berriman M."/>
            <person name="Hertz-Fowler C."/>
        </authorList>
    </citation>
    <scope>NUCLEOTIDE SEQUENCE [LARGE SCALE GENOMIC DNA]</scope>
    <source>
        <strain evidence="3">MHOM/CI/86/DAL972</strain>
    </source>
</reference>
<evidence type="ECO:0000256" key="1">
    <source>
        <dbReference type="SAM" id="Phobius"/>
    </source>
</evidence>
<dbReference type="AlphaFoldDB" id="C9ZM92"/>
<name>C9ZM92_TRYB9</name>
<keyword evidence="1" id="KW-0472">Membrane</keyword>
<evidence type="ECO:0000313" key="2">
    <source>
        <dbReference type="EMBL" id="CBH10765.1"/>
    </source>
</evidence>
<feature type="transmembrane region" description="Helical" evidence="1">
    <location>
        <begin position="37"/>
        <end position="55"/>
    </location>
</feature>
<dbReference type="RefSeq" id="XP_011773053.1">
    <property type="nucleotide sequence ID" value="XM_011774751.1"/>
</dbReference>
<evidence type="ECO:0000313" key="3">
    <source>
        <dbReference type="Proteomes" id="UP000002316"/>
    </source>
</evidence>
<protein>
    <submittedName>
        <fullName evidence="2">Uncharacterized protein</fullName>
    </submittedName>
</protein>
<sequence length="99" mass="11776">MIIITPPCHGAAGKTKDERIYKYINNEKYDTEYENSVLKHPIIQIYLIIFNYLYIPFYSARNNSQKKNIGAKHFTLCYPLFFLSHYVLFLVFSLIYLLI</sequence>
<organism evidence="2 3">
    <name type="scientific">Trypanosoma brucei gambiense (strain MHOM/CI/86/DAL972)</name>
    <dbReference type="NCBI Taxonomy" id="679716"/>
    <lineage>
        <taxon>Eukaryota</taxon>
        <taxon>Discoba</taxon>
        <taxon>Euglenozoa</taxon>
        <taxon>Kinetoplastea</taxon>
        <taxon>Metakinetoplastina</taxon>
        <taxon>Trypanosomatida</taxon>
        <taxon>Trypanosomatidae</taxon>
        <taxon>Trypanosoma</taxon>
    </lineage>
</organism>
<proteinExistence type="predicted"/>
<gene>
    <name evidence="2" type="ORF">TbgDal_IV4640</name>
</gene>
<dbReference type="KEGG" id="tbg:TbgDal_IV4640"/>
<keyword evidence="1" id="KW-0812">Transmembrane</keyword>
<dbReference type="GeneID" id="23859911"/>
<keyword evidence="1" id="KW-1133">Transmembrane helix</keyword>
<feature type="transmembrane region" description="Helical" evidence="1">
    <location>
        <begin position="76"/>
        <end position="98"/>
    </location>
</feature>
<dbReference type="EMBL" id="FN554967">
    <property type="protein sequence ID" value="CBH10765.1"/>
    <property type="molecule type" value="Genomic_DNA"/>
</dbReference>